<dbReference type="Gene3D" id="3.40.50.10490">
    <property type="entry name" value="Glucose-6-phosphate isomerase like protein, domain 1"/>
    <property type="match status" value="1"/>
</dbReference>
<dbReference type="Pfam" id="PF10740">
    <property type="entry name" value="DUF2529"/>
    <property type="match status" value="1"/>
</dbReference>
<evidence type="ECO:0000259" key="1">
    <source>
        <dbReference type="Pfam" id="PF10740"/>
    </source>
</evidence>
<feature type="domain" description="DUF2529" evidence="1">
    <location>
        <begin position="1"/>
        <end position="168"/>
    </location>
</feature>
<organism evidence="2 3">
    <name type="scientific">Sporosarcina soli</name>
    <dbReference type="NCBI Taxonomy" id="334736"/>
    <lineage>
        <taxon>Bacteria</taxon>
        <taxon>Bacillati</taxon>
        <taxon>Bacillota</taxon>
        <taxon>Bacilli</taxon>
        <taxon>Bacillales</taxon>
        <taxon>Caryophanaceae</taxon>
        <taxon>Sporosarcina</taxon>
    </lineage>
</organism>
<name>A0ABW0TK79_9BACL</name>
<sequence>MKILTTQIGGLFQRIAANGEESIEETARLLAQATIGEGRVILAGVDEMEAVIATALYGVEPLHGAVRYEEGMEIGSADRVWLFTRSSSDEWALKLARSLADRFIPFAALAAEKPDEENELENLAYTYVSTGLTRGLLPGDNGERIVQPHAMASLFVYEAVKLAYDEMLSDED</sequence>
<gene>
    <name evidence="2" type="ORF">ACFPRA_09850</name>
</gene>
<keyword evidence="3" id="KW-1185">Reference proteome</keyword>
<proteinExistence type="predicted"/>
<evidence type="ECO:0000313" key="2">
    <source>
        <dbReference type="EMBL" id="MFC5589191.1"/>
    </source>
</evidence>
<protein>
    <submittedName>
        <fullName evidence="2">DUF2529 family protein</fullName>
    </submittedName>
</protein>
<accession>A0ABW0TK79</accession>
<comment type="caution">
    <text evidence="2">The sequence shown here is derived from an EMBL/GenBank/DDBJ whole genome shotgun (WGS) entry which is preliminary data.</text>
</comment>
<reference evidence="3" key="1">
    <citation type="journal article" date="2019" name="Int. J. Syst. Evol. Microbiol.">
        <title>The Global Catalogue of Microorganisms (GCM) 10K type strain sequencing project: providing services to taxonomists for standard genome sequencing and annotation.</title>
        <authorList>
            <consortium name="The Broad Institute Genomics Platform"/>
            <consortium name="The Broad Institute Genome Sequencing Center for Infectious Disease"/>
            <person name="Wu L."/>
            <person name="Ma J."/>
        </authorList>
    </citation>
    <scope>NUCLEOTIDE SEQUENCE [LARGE SCALE GENOMIC DNA]</scope>
    <source>
        <strain evidence="3">CGMCC 4.1434</strain>
    </source>
</reference>
<dbReference type="EMBL" id="JBHSNO010000005">
    <property type="protein sequence ID" value="MFC5589191.1"/>
    <property type="molecule type" value="Genomic_DNA"/>
</dbReference>
<dbReference type="RefSeq" id="WP_381433454.1">
    <property type="nucleotide sequence ID" value="NZ_JBHSNO010000005.1"/>
</dbReference>
<dbReference type="Proteomes" id="UP001596109">
    <property type="component" value="Unassembled WGS sequence"/>
</dbReference>
<evidence type="ECO:0000313" key="3">
    <source>
        <dbReference type="Proteomes" id="UP001596109"/>
    </source>
</evidence>
<dbReference type="InterPro" id="IPR019676">
    <property type="entry name" value="DUF2529"/>
</dbReference>